<dbReference type="EMBL" id="CP067977">
    <property type="protein sequence ID" value="QQQ18027.1"/>
    <property type="molecule type" value="Genomic_DNA"/>
</dbReference>
<evidence type="ECO:0000256" key="3">
    <source>
        <dbReference type="ARBA" id="ARBA00023239"/>
    </source>
</evidence>
<evidence type="ECO:0000256" key="2">
    <source>
        <dbReference type="ARBA" id="ARBA00022898"/>
    </source>
</evidence>
<feature type="domain" description="Tryptophan synthase beta chain-like PALP" evidence="4">
    <location>
        <begin position="17"/>
        <end position="302"/>
    </location>
</feature>
<dbReference type="CDD" id="cd04886">
    <property type="entry name" value="ACT_ThrD-II-like"/>
    <property type="match status" value="1"/>
</dbReference>
<dbReference type="Gene3D" id="3.40.50.1100">
    <property type="match status" value="2"/>
</dbReference>
<dbReference type="Pfam" id="PF00291">
    <property type="entry name" value="PALP"/>
    <property type="match status" value="1"/>
</dbReference>
<dbReference type="SUPFAM" id="SSF53686">
    <property type="entry name" value="Tryptophan synthase beta subunit-like PLP-dependent enzymes"/>
    <property type="match status" value="1"/>
</dbReference>
<dbReference type="InterPro" id="IPR050147">
    <property type="entry name" value="Ser/Thr_Dehydratase"/>
</dbReference>
<dbReference type="Proteomes" id="UP000595448">
    <property type="component" value="Chromosome"/>
</dbReference>
<dbReference type="EC" id="4.3.1.19" evidence="5"/>
<dbReference type="NCBIfam" id="NF005600">
    <property type="entry name" value="PRK07334.1"/>
    <property type="match status" value="1"/>
</dbReference>
<evidence type="ECO:0000259" key="4">
    <source>
        <dbReference type="Pfam" id="PF00291"/>
    </source>
</evidence>
<dbReference type="CDD" id="cd01562">
    <property type="entry name" value="Thr-dehyd"/>
    <property type="match status" value="1"/>
</dbReference>
<dbReference type="SUPFAM" id="SSF55021">
    <property type="entry name" value="ACT-like"/>
    <property type="match status" value="1"/>
</dbReference>
<dbReference type="InterPro" id="IPR044561">
    <property type="entry name" value="ACT_ThrD-II-like"/>
</dbReference>
<comment type="cofactor">
    <cofactor evidence="1">
        <name>pyridoxal 5'-phosphate</name>
        <dbReference type="ChEBI" id="CHEBI:597326"/>
    </cofactor>
</comment>
<dbReference type="GO" id="GO:0004794">
    <property type="term" value="F:threonine deaminase activity"/>
    <property type="evidence" value="ECO:0007669"/>
    <property type="project" value="UniProtKB-EC"/>
</dbReference>
<dbReference type="PANTHER" id="PTHR48078:SF6">
    <property type="entry name" value="L-THREONINE DEHYDRATASE CATABOLIC TDCB"/>
    <property type="match status" value="1"/>
</dbReference>
<evidence type="ECO:0000256" key="1">
    <source>
        <dbReference type="ARBA" id="ARBA00001933"/>
    </source>
</evidence>
<dbReference type="InterPro" id="IPR045865">
    <property type="entry name" value="ACT-like_dom_sf"/>
</dbReference>
<keyword evidence="6" id="KW-1185">Reference proteome</keyword>
<dbReference type="RefSeq" id="WP_201102402.1">
    <property type="nucleotide sequence ID" value="NZ_CP067977.1"/>
</dbReference>
<dbReference type="InterPro" id="IPR001926">
    <property type="entry name" value="TrpB-like_PALP"/>
</dbReference>
<name>A0ABX7BKD0_9CAUL</name>
<evidence type="ECO:0000313" key="6">
    <source>
        <dbReference type="Proteomes" id="UP000595448"/>
    </source>
</evidence>
<organism evidence="5 6">
    <name type="scientific">Brevundimonas vitisensis</name>
    <dbReference type="NCBI Taxonomy" id="2800818"/>
    <lineage>
        <taxon>Bacteria</taxon>
        <taxon>Pseudomonadati</taxon>
        <taxon>Pseudomonadota</taxon>
        <taxon>Alphaproteobacteria</taxon>
        <taxon>Caulobacterales</taxon>
        <taxon>Caulobacteraceae</taxon>
        <taxon>Brevundimonas</taxon>
    </lineage>
</organism>
<gene>
    <name evidence="5" type="ORF">JIP62_11990</name>
</gene>
<dbReference type="PANTHER" id="PTHR48078">
    <property type="entry name" value="THREONINE DEHYDRATASE, MITOCHONDRIAL-RELATED"/>
    <property type="match status" value="1"/>
</dbReference>
<keyword evidence="2" id="KW-0663">Pyridoxal phosphate</keyword>
<protein>
    <submittedName>
        <fullName evidence="5">Threonine ammonia-lyase</fullName>
        <ecNumber evidence="5">4.3.1.19</ecNumber>
    </submittedName>
</protein>
<keyword evidence="3 5" id="KW-0456">Lyase</keyword>
<sequence>MSVTVADIKAAQERIAGAVDRTPTRHSRRLSQLTGAEVWVKFDNLHFTGSFKERGALNRLLLLSPEERKRGVVAASAGNHAQALAYHGGRLGVPVTIVMPEGTPFVKIDGTRAHGAEVVIHGLDFTASTAEAHRLRDEKGYVFVSAFDDEGIVAGQGVCALELMADAPDLDALIIPIGGGGLIAGCAIAAKAARPDIRIFGVEAAMYPSFSARRRGETPKCGGATIAEGIAIKAVGDIPFALAEPLIEDVLVCQEEDFEKAVAFYATLEKTVAEGAGAGGLAALLAYPERFKGMKVGLVLCGGNIDARMLAVVLNREMVRERRLIVYRILGDDRPGMLSAMAAVIGGLGGNIIDVVHNRLALDVPAKGAEFDIMVETRDSAHADEIGRALRDKGYALRMGQDFAS</sequence>
<dbReference type="InterPro" id="IPR036052">
    <property type="entry name" value="TrpB-like_PALP_sf"/>
</dbReference>
<evidence type="ECO:0000313" key="5">
    <source>
        <dbReference type="EMBL" id="QQQ18027.1"/>
    </source>
</evidence>
<reference evidence="5 6" key="1">
    <citation type="submission" date="2021-01" db="EMBL/GenBank/DDBJ databases">
        <title>Brevundimonas vitis sp. nov., an bacterium isolated from grape (Vitis vinifera).</title>
        <authorList>
            <person name="Jiang L."/>
            <person name="Lee J."/>
        </authorList>
    </citation>
    <scope>NUCLEOTIDE SEQUENCE [LARGE SCALE GENOMIC DNA]</scope>
    <source>
        <strain evidence="5 6">GRTSA-9</strain>
    </source>
</reference>
<accession>A0ABX7BKD0</accession>
<proteinExistence type="predicted"/>